<feature type="compositionally biased region" description="Polar residues" evidence="1">
    <location>
        <begin position="1"/>
        <end position="21"/>
    </location>
</feature>
<organism evidence="2">
    <name type="scientific">Cyprideis torosa</name>
    <dbReference type="NCBI Taxonomy" id="163714"/>
    <lineage>
        <taxon>Eukaryota</taxon>
        <taxon>Metazoa</taxon>
        <taxon>Ecdysozoa</taxon>
        <taxon>Arthropoda</taxon>
        <taxon>Crustacea</taxon>
        <taxon>Oligostraca</taxon>
        <taxon>Ostracoda</taxon>
        <taxon>Podocopa</taxon>
        <taxon>Podocopida</taxon>
        <taxon>Cytherocopina</taxon>
        <taxon>Cytheroidea</taxon>
        <taxon>Cytherideidae</taxon>
        <taxon>Cyprideis</taxon>
    </lineage>
</organism>
<feature type="region of interest" description="Disordered" evidence="1">
    <location>
        <begin position="87"/>
        <end position="113"/>
    </location>
</feature>
<proteinExistence type="predicted"/>
<protein>
    <submittedName>
        <fullName evidence="2">Uncharacterized protein</fullName>
    </submittedName>
</protein>
<name>A0A7R8WKZ3_9CRUS</name>
<sequence length="589" mass="65853">MNTDLANGASTRSSPSNNTASTGGGAGKKNNYKPTRSKSNTWGNRVDTVQPADDFRPTLPSRWRSNEGETRADVAALRKTSVSSGVLRESSVEGFRSNDVVSPESAPARAEHDTAACPDMEVVTIEVDNDSEAVLTILRLVTCKRNIGIKLHGVKVTVGDTILKSIRYGGALPDDHLRRHSTSFHDIRTPVMFSGGRKVMGRANTVSIAPQFHAYQSQIPSGSLINLGGIYNPALQAQYRHPHPGSILIQTLQHSKSSSALNHPVNPAQRSVRFESSRVHRPGNGAGKPHREAESHHHHGPKVRRSKSFGSTSEMAQVLERITQEVSEEMRRNMSNRGDPNVTEYGDDPLEALALLGPFHDANDSKFLRNAVLNASNLSLRDAIRTIELIFRCVQESSKYADPASRLCFFFMEKEEESTFIELFLNTCQEHFNDRFILYSSGEDPLDDCSPPLRNPHKWVAFVHFVNASYAQMKRREYSLVDRKDLDRCPIEQLLALLTEIAFDLIRDEALGNVQEAECFYHVTVGGLGRELERHYPNRVKALMHRVKDAILSCHATSHVRKTLMEVMELQAAKWLLPASAVKYYYPRY</sequence>
<dbReference type="Gene3D" id="1.25.40.180">
    <property type="match status" value="1"/>
</dbReference>
<feature type="region of interest" description="Disordered" evidence="1">
    <location>
        <begin position="1"/>
        <end position="71"/>
    </location>
</feature>
<feature type="compositionally biased region" description="Basic residues" evidence="1">
    <location>
        <begin position="296"/>
        <end position="307"/>
    </location>
</feature>
<dbReference type="EMBL" id="OB662780">
    <property type="protein sequence ID" value="CAD7230561.1"/>
    <property type="molecule type" value="Genomic_DNA"/>
</dbReference>
<gene>
    <name evidence="2" type="ORF">CTOB1V02_LOCUS8419</name>
</gene>
<dbReference type="OrthoDB" id="565552at2759"/>
<dbReference type="PANTHER" id="PTHR23254">
    <property type="entry name" value="EIF4G DOMAIN PROTEIN"/>
    <property type="match status" value="1"/>
</dbReference>
<accession>A0A7R8WKZ3</accession>
<feature type="region of interest" description="Disordered" evidence="1">
    <location>
        <begin position="258"/>
        <end position="314"/>
    </location>
</feature>
<dbReference type="GO" id="GO:0005829">
    <property type="term" value="C:cytosol"/>
    <property type="evidence" value="ECO:0007669"/>
    <property type="project" value="TreeGrafter"/>
</dbReference>
<dbReference type="AlphaFoldDB" id="A0A7R8WKZ3"/>
<evidence type="ECO:0000256" key="1">
    <source>
        <dbReference type="SAM" id="MobiDB-lite"/>
    </source>
</evidence>
<dbReference type="GO" id="GO:0008494">
    <property type="term" value="F:translation activator activity"/>
    <property type="evidence" value="ECO:0007669"/>
    <property type="project" value="TreeGrafter"/>
</dbReference>
<reference evidence="2" key="1">
    <citation type="submission" date="2020-11" db="EMBL/GenBank/DDBJ databases">
        <authorList>
            <person name="Tran Van P."/>
        </authorList>
    </citation>
    <scope>NUCLEOTIDE SEQUENCE</scope>
</reference>
<evidence type="ECO:0000313" key="2">
    <source>
        <dbReference type="EMBL" id="CAD7230561.1"/>
    </source>
</evidence>
<dbReference type="InterPro" id="IPR051367">
    <property type="entry name" value="mRNA_TranslReg/HistoneTransl"/>
</dbReference>
<dbReference type="PANTHER" id="PTHR23254:SF16">
    <property type="entry name" value="CBP80_20-DEPENDENT TRANSLATION INITIATION FACTOR"/>
    <property type="match status" value="1"/>
</dbReference>
<feature type="compositionally biased region" description="Polar residues" evidence="1">
    <location>
        <begin position="32"/>
        <end position="43"/>
    </location>
</feature>
<dbReference type="GO" id="GO:0006446">
    <property type="term" value="P:regulation of translational initiation"/>
    <property type="evidence" value="ECO:0007669"/>
    <property type="project" value="TreeGrafter"/>
</dbReference>